<protein>
    <submittedName>
        <fullName evidence="2">Uncharacterized protein</fullName>
    </submittedName>
</protein>
<evidence type="ECO:0000313" key="3">
    <source>
        <dbReference type="Proteomes" id="UP001597229"/>
    </source>
</evidence>
<comment type="caution">
    <text evidence="2">The sequence shown here is derived from an EMBL/GenBank/DDBJ whole genome shotgun (WGS) entry which is preliminary data.</text>
</comment>
<feature type="region of interest" description="Disordered" evidence="1">
    <location>
        <begin position="19"/>
        <end position="59"/>
    </location>
</feature>
<name>A0ABW3VZ81_9ACTN</name>
<proteinExistence type="predicted"/>
<sequence>MSTGPEPDWKRRRRLAEIFGDVLPETTSDERDADTTSEKKSESASERWLKSQVPPHHGG</sequence>
<accession>A0ABW3VZ81</accession>
<evidence type="ECO:0000256" key="1">
    <source>
        <dbReference type="SAM" id="MobiDB-lite"/>
    </source>
</evidence>
<reference evidence="3" key="1">
    <citation type="journal article" date="2019" name="Int. J. Syst. Evol. Microbiol.">
        <title>The Global Catalogue of Microorganisms (GCM) 10K type strain sequencing project: providing services to taxonomists for standard genome sequencing and annotation.</title>
        <authorList>
            <consortium name="The Broad Institute Genomics Platform"/>
            <consortium name="The Broad Institute Genome Sequencing Center for Infectious Disease"/>
            <person name="Wu L."/>
            <person name="Ma J."/>
        </authorList>
    </citation>
    <scope>NUCLEOTIDE SEQUENCE [LARGE SCALE GENOMIC DNA]</scope>
    <source>
        <strain evidence="3">CCUG 52478</strain>
    </source>
</reference>
<dbReference type="Proteomes" id="UP001597229">
    <property type="component" value="Unassembled WGS sequence"/>
</dbReference>
<keyword evidence="3" id="KW-1185">Reference proteome</keyword>
<dbReference type="EMBL" id="JBHTLX010000007">
    <property type="protein sequence ID" value="MFD1247228.1"/>
    <property type="molecule type" value="Genomic_DNA"/>
</dbReference>
<dbReference type="RefSeq" id="WP_367920470.1">
    <property type="nucleotide sequence ID" value="NZ_BAABAC010000032.1"/>
</dbReference>
<organism evidence="2 3">
    <name type="scientific">Nocardioides ginsengisoli</name>
    <dbReference type="NCBI Taxonomy" id="363868"/>
    <lineage>
        <taxon>Bacteria</taxon>
        <taxon>Bacillati</taxon>
        <taxon>Actinomycetota</taxon>
        <taxon>Actinomycetes</taxon>
        <taxon>Propionibacteriales</taxon>
        <taxon>Nocardioidaceae</taxon>
        <taxon>Nocardioides</taxon>
    </lineage>
</organism>
<evidence type="ECO:0000313" key="2">
    <source>
        <dbReference type="EMBL" id="MFD1247228.1"/>
    </source>
</evidence>
<gene>
    <name evidence="2" type="ORF">ACFQ3F_05465</name>
</gene>
<feature type="compositionally biased region" description="Basic and acidic residues" evidence="1">
    <location>
        <begin position="28"/>
        <end position="49"/>
    </location>
</feature>